<comment type="caution">
    <text evidence="4">The sequence shown here is derived from an EMBL/GenBank/DDBJ whole genome shotgun (WGS) entry which is preliminary data.</text>
</comment>
<dbReference type="PROSITE" id="PS50089">
    <property type="entry name" value="ZF_RING_2"/>
    <property type="match status" value="1"/>
</dbReference>
<evidence type="ECO:0000256" key="2">
    <source>
        <dbReference type="SAM" id="Coils"/>
    </source>
</evidence>
<feature type="coiled-coil region" evidence="2">
    <location>
        <begin position="106"/>
        <end position="143"/>
    </location>
</feature>
<feature type="domain" description="RING-type" evidence="3">
    <location>
        <begin position="5"/>
        <end position="45"/>
    </location>
</feature>
<evidence type="ECO:0000313" key="5">
    <source>
        <dbReference type="Proteomes" id="UP001190700"/>
    </source>
</evidence>
<dbReference type="SUPFAM" id="SSF57850">
    <property type="entry name" value="RING/U-box"/>
    <property type="match status" value="1"/>
</dbReference>
<dbReference type="Pfam" id="PF13639">
    <property type="entry name" value="zf-RING_2"/>
    <property type="match status" value="1"/>
</dbReference>
<dbReference type="Proteomes" id="UP001190700">
    <property type="component" value="Unassembled WGS sequence"/>
</dbReference>
<dbReference type="PANTHER" id="PTHR23041:SF78">
    <property type="entry name" value="E3 UBIQUITIN-PROTEIN LIGASE RNF4"/>
    <property type="match status" value="1"/>
</dbReference>
<gene>
    <name evidence="4" type="ORF">CYMTET_14611</name>
</gene>
<keyword evidence="1" id="KW-0862">Zinc</keyword>
<keyword evidence="1" id="KW-0479">Metal-binding</keyword>
<dbReference type="InterPro" id="IPR001841">
    <property type="entry name" value="Znf_RING"/>
</dbReference>
<name>A0AAE0GFX9_9CHLO</name>
<keyword evidence="1" id="KW-0863">Zinc-finger</keyword>
<protein>
    <recommendedName>
        <fullName evidence="3">RING-type domain-containing protein</fullName>
    </recommendedName>
</protein>
<sequence length="153" mass="17270">MPLVCKICFEDAQKAKARVTVCGHVFCKKCCALWFQTEQSCPVCRRIFTDVSKELIAIYDQEEPIGGAGDSASASLSKLPAEDEPIKVKELLGELGDRWQELIVEKVVLKRQLEDSKSENRNLLTKLQEIQRENDKLQQLLRAKAMPPSLRAP</sequence>
<evidence type="ECO:0000313" key="4">
    <source>
        <dbReference type="EMBL" id="KAK3277374.1"/>
    </source>
</evidence>
<dbReference type="SMART" id="SM00184">
    <property type="entry name" value="RING"/>
    <property type="match status" value="1"/>
</dbReference>
<dbReference type="GO" id="GO:0008270">
    <property type="term" value="F:zinc ion binding"/>
    <property type="evidence" value="ECO:0007669"/>
    <property type="project" value="UniProtKB-KW"/>
</dbReference>
<accession>A0AAE0GFX9</accession>
<keyword evidence="2" id="KW-0175">Coiled coil</keyword>
<dbReference type="AlphaFoldDB" id="A0AAE0GFX9"/>
<dbReference type="EMBL" id="LGRX02006133">
    <property type="protein sequence ID" value="KAK3277374.1"/>
    <property type="molecule type" value="Genomic_DNA"/>
</dbReference>
<dbReference type="InterPro" id="IPR013083">
    <property type="entry name" value="Znf_RING/FYVE/PHD"/>
</dbReference>
<dbReference type="PANTHER" id="PTHR23041">
    <property type="entry name" value="RING FINGER DOMAIN-CONTAINING"/>
    <property type="match status" value="1"/>
</dbReference>
<organism evidence="4 5">
    <name type="scientific">Cymbomonas tetramitiformis</name>
    <dbReference type="NCBI Taxonomy" id="36881"/>
    <lineage>
        <taxon>Eukaryota</taxon>
        <taxon>Viridiplantae</taxon>
        <taxon>Chlorophyta</taxon>
        <taxon>Pyramimonadophyceae</taxon>
        <taxon>Pyramimonadales</taxon>
        <taxon>Pyramimonadaceae</taxon>
        <taxon>Cymbomonas</taxon>
    </lineage>
</organism>
<dbReference type="Gene3D" id="3.30.40.10">
    <property type="entry name" value="Zinc/RING finger domain, C3HC4 (zinc finger)"/>
    <property type="match status" value="1"/>
</dbReference>
<evidence type="ECO:0000256" key="1">
    <source>
        <dbReference type="PROSITE-ProRule" id="PRU00175"/>
    </source>
</evidence>
<evidence type="ECO:0000259" key="3">
    <source>
        <dbReference type="PROSITE" id="PS50089"/>
    </source>
</evidence>
<proteinExistence type="predicted"/>
<dbReference type="InterPro" id="IPR047134">
    <property type="entry name" value="RNF4"/>
</dbReference>
<keyword evidence="5" id="KW-1185">Reference proteome</keyword>
<reference evidence="4 5" key="1">
    <citation type="journal article" date="2015" name="Genome Biol. Evol.">
        <title>Comparative Genomics of a Bacterivorous Green Alga Reveals Evolutionary Causalities and Consequences of Phago-Mixotrophic Mode of Nutrition.</title>
        <authorList>
            <person name="Burns J.A."/>
            <person name="Paasch A."/>
            <person name="Narechania A."/>
            <person name="Kim E."/>
        </authorList>
    </citation>
    <scope>NUCLEOTIDE SEQUENCE [LARGE SCALE GENOMIC DNA]</scope>
    <source>
        <strain evidence="4 5">PLY_AMNH</strain>
    </source>
</reference>